<dbReference type="GeneID" id="14496496"/>
<dbReference type="Pfam" id="PF12239">
    <property type="entry name" value="DUF3605"/>
    <property type="match status" value="1"/>
</dbReference>
<accession>I2H4X1</accession>
<keyword evidence="2" id="KW-1185">Reference proteome</keyword>
<dbReference type="OrthoDB" id="10053431at2759"/>
<evidence type="ECO:0000313" key="2">
    <source>
        <dbReference type="Proteomes" id="UP000002866"/>
    </source>
</evidence>
<dbReference type="GO" id="GO:0005737">
    <property type="term" value="C:cytoplasm"/>
    <property type="evidence" value="ECO:0007669"/>
    <property type="project" value="TreeGrafter"/>
</dbReference>
<dbReference type="KEGG" id="tbl:TBLA_0E03690"/>
<dbReference type="GO" id="GO:0006044">
    <property type="term" value="P:N-acetylglucosamine metabolic process"/>
    <property type="evidence" value="ECO:0007669"/>
    <property type="project" value="TreeGrafter"/>
</dbReference>
<dbReference type="InParanoid" id="I2H4X1"/>
<dbReference type="AlphaFoldDB" id="I2H4X1"/>
<gene>
    <name evidence="1" type="primary">TBLA0E03690</name>
    <name evidence="1" type="ORF">TBLA_0E03690</name>
</gene>
<dbReference type="EMBL" id="HE806320">
    <property type="protein sequence ID" value="CCH61423.1"/>
    <property type="molecule type" value="Genomic_DNA"/>
</dbReference>
<dbReference type="RefSeq" id="XP_004180942.1">
    <property type="nucleotide sequence ID" value="XM_004180894.1"/>
</dbReference>
<dbReference type="HOGENOM" id="CLU_075862_2_1_1"/>
<reference evidence="1 2" key="1">
    <citation type="journal article" date="2011" name="Proc. Natl. Acad. Sci. U.S.A.">
        <title>Evolutionary erosion of yeast sex chromosomes by mating-type switching accidents.</title>
        <authorList>
            <person name="Gordon J.L."/>
            <person name="Armisen D."/>
            <person name="Proux-Wera E."/>
            <person name="Oheigeartaigh S.S."/>
            <person name="Byrne K.P."/>
            <person name="Wolfe K.H."/>
        </authorList>
    </citation>
    <scope>NUCLEOTIDE SEQUENCE [LARGE SCALE GENOMIC DNA]</scope>
    <source>
        <strain evidence="2">ATCC 34711 / CBS 6284 / DSM 70876 / NBRC 10599 / NRRL Y-10934 / UCD 77-7</strain>
    </source>
</reference>
<protein>
    <submittedName>
        <fullName evidence="1">Uncharacterized protein</fullName>
    </submittedName>
</protein>
<dbReference type="OMA" id="YHDWEDL"/>
<evidence type="ECO:0000313" key="1">
    <source>
        <dbReference type="EMBL" id="CCH61423.1"/>
    </source>
</evidence>
<dbReference type="InterPro" id="IPR022036">
    <property type="entry name" value="DUF3605"/>
</dbReference>
<dbReference type="PANTHER" id="PTHR35020">
    <property type="entry name" value="N-ACETYLGLUCOSAMINE-INDUCED PROTEIN 1"/>
    <property type="match status" value="1"/>
</dbReference>
<proteinExistence type="predicted"/>
<name>I2H4X1_HENB6</name>
<dbReference type="PANTHER" id="PTHR35020:SF2">
    <property type="entry name" value="N-ACETYLGLUCOSAMINE-INDUCED PROTEIN 1"/>
    <property type="match status" value="1"/>
</dbReference>
<dbReference type="eggNOG" id="ENOG502S263">
    <property type="taxonomic scope" value="Eukaryota"/>
</dbReference>
<sequence>MEWKSLEPSEEVLSWEKIKNLIASGNLPQLRRNKASTTKYHQFKDELKKQKLSVSEHVMKKLGWDMEELIELNTVKYKDTNSKIEHAFSQDKLFQVTENDFPYNFDKHVVHLLVWSKIKLPLYEDESLNLKNPAMNDKINEFLARSLQMDKCKYDWFLNYTALQSIENVSHIHLLIYYDDLKDFDLEKVQAGFAIRK</sequence>
<organism evidence="1 2">
    <name type="scientific">Henningerozyma blattae (strain ATCC 34711 / CBS 6284 / DSM 70876 / NBRC 10599 / NRRL Y-10934 / UCD 77-7)</name>
    <name type="common">Yeast</name>
    <name type="synonym">Tetrapisispora blattae</name>
    <dbReference type="NCBI Taxonomy" id="1071380"/>
    <lineage>
        <taxon>Eukaryota</taxon>
        <taxon>Fungi</taxon>
        <taxon>Dikarya</taxon>
        <taxon>Ascomycota</taxon>
        <taxon>Saccharomycotina</taxon>
        <taxon>Saccharomycetes</taxon>
        <taxon>Saccharomycetales</taxon>
        <taxon>Saccharomycetaceae</taxon>
        <taxon>Henningerozyma</taxon>
    </lineage>
</organism>
<dbReference type="Proteomes" id="UP000002866">
    <property type="component" value="Chromosome 5"/>
</dbReference>
<dbReference type="FunCoup" id="I2H4X1">
    <property type="interactions" value="2"/>
</dbReference>